<sequence>MLEKQGVITPVKASEWASPVIAVVKKDDEIRMISLRGHVLTAHRNQLKMVHVPQHKSKVMFTFGSNKRKRDSLDEEDEFRGFAEQQILPDTSHQHVKKARSESFKRTIVTRSIRRNCLDTEKN</sequence>
<dbReference type="EMBL" id="HBUE01126951">
    <property type="protein sequence ID" value="CAG6494957.1"/>
    <property type="molecule type" value="Transcribed_RNA"/>
</dbReference>
<accession>A0A8D8CK54</accession>
<dbReference type="Gene3D" id="3.10.10.10">
    <property type="entry name" value="HIV Type 1 Reverse Transcriptase, subunit A, domain 1"/>
    <property type="match status" value="1"/>
</dbReference>
<protein>
    <submittedName>
        <fullName evidence="1">(northern house mosquito) hypothetical protein</fullName>
    </submittedName>
</protein>
<evidence type="ECO:0000313" key="1">
    <source>
        <dbReference type="EMBL" id="CAG6494957.1"/>
    </source>
</evidence>
<name>A0A8D8CK54_CULPI</name>
<organism evidence="1">
    <name type="scientific">Culex pipiens</name>
    <name type="common">House mosquito</name>
    <dbReference type="NCBI Taxonomy" id="7175"/>
    <lineage>
        <taxon>Eukaryota</taxon>
        <taxon>Metazoa</taxon>
        <taxon>Ecdysozoa</taxon>
        <taxon>Arthropoda</taxon>
        <taxon>Hexapoda</taxon>
        <taxon>Insecta</taxon>
        <taxon>Pterygota</taxon>
        <taxon>Neoptera</taxon>
        <taxon>Endopterygota</taxon>
        <taxon>Diptera</taxon>
        <taxon>Nematocera</taxon>
        <taxon>Culicoidea</taxon>
        <taxon>Culicidae</taxon>
        <taxon>Culicinae</taxon>
        <taxon>Culicini</taxon>
        <taxon>Culex</taxon>
        <taxon>Culex</taxon>
    </lineage>
</organism>
<reference evidence="1" key="1">
    <citation type="submission" date="2021-05" db="EMBL/GenBank/DDBJ databases">
        <authorList>
            <person name="Alioto T."/>
            <person name="Alioto T."/>
            <person name="Gomez Garrido J."/>
        </authorList>
    </citation>
    <scope>NUCLEOTIDE SEQUENCE</scope>
</reference>
<proteinExistence type="predicted"/>
<dbReference type="AlphaFoldDB" id="A0A8D8CK54"/>